<evidence type="ECO:0000313" key="2">
    <source>
        <dbReference type="Ensembl" id="ENSTRUP00000067465.1"/>
    </source>
</evidence>
<organism evidence="2 3">
    <name type="scientific">Takifugu rubripes</name>
    <name type="common">Japanese pufferfish</name>
    <name type="synonym">Fugu rubripes</name>
    <dbReference type="NCBI Taxonomy" id="31033"/>
    <lineage>
        <taxon>Eukaryota</taxon>
        <taxon>Metazoa</taxon>
        <taxon>Chordata</taxon>
        <taxon>Craniata</taxon>
        <taxon>Vertebrata</taxon>
        <taxon>Euteleostomi</taxon>
        <taxon>Actinopterygii</taxon>
        <taxon>Neopterygii</taxon>
        <taxon>Teleostei</taxon>
        <taxon>Neoteleostei</taxon>
        <taxon>Acanthomorphata</taxon>
        <taxon>Eupercaria</taxon>
        <taxon>Tetraodontiformes</taxon>
        <taxon>Tetradontoidea</taxon>
        <taxon>Tetraodontidae</taxon>
        <taxon>Takifugu</taxon>
    </lineage>
</organism>
<feature type="region of interest" description="Disordered" evidence="1">
    <location>
        <begin position="1"/>
        <end position="39"/>
    </location>
</feature>
<reference evidence="2 3" key="1">
    <citation type="journal article" date="2011" name="Genome Biol. Evol.">
        <title>Integration of the genetic map and genome assembly of fugu facilitates insights into distinct features of genome evolution in teleosts and mammals.</title>
        <authorList>
            <person name="Kai W."/>
            <person name="Kikuchi K."/>
            <person name="Tohari S."/>
            <person name="Chew A.K."/>
            <person name="Tay A."/>
            <person name="Fujiwara A."/>
            <person name="Hosoya S."/>
            <person name="Suetake H."/>
            <person name="Naruse K."/>
            <person name="Brenner S."/>
            <person name="Suzuki Y."/>
            <person name="Venkatesh B."/>
        </authorList>
    </citation>
    <scope>NUCLEOTIDE SEQUENCE [LARGE SCALE GENOMIC DNA]</scope>
</reference>
<proteinExistence type="predicted"/>
<keyword evidence="3" id="KW-1185">Reference proteome</keyword>
<dbReference type="InParanoid" id="A0A674N2R0"/>
<dbReference type="AlphaFoldDB" id="A0A674N2R0"/>
<name>A0A674N2R0_TAKRU</name>
<reference evidence="2" key="2">
    <citation type="submission" date="2025-08" db="UniProtKB">
        <authorList>
            <consortium name="Ensembl"/>
        </authorList>
    </citation>
    <scope>IDENTIFICATION</scope>
</reference>
<dbReference type="Ensembl" id="ENSTRUT00000070648.1">
    <property type="protein sequence ID" value="ENSTRUP00000067465.1"/>
    <property type="gene ID" value="ENSTRUG00000033349.1"/>
</dbReference>
<feature type="compositionally biased region" description="Polar residues" evidence="1">
    <location>
        <begin position="15"/>
        <end position="24"/>
    </location>
</feature>
<reference evidence="2" key="3">
    <citation type="submission" date="2025-09" db="UniProtKB">
        <authorList>
            <consortium name="Ensembl"/>
        </authorList>
    </citation>
    <scope>IDENTIFICATION</scope>
</reference>
<feature type="region of interest" description="Disordered" evidence="1">
    <location>
        <begin position="83"/>
        <end position="103"/>
    </location>
</feature>
<accession>A0A674N2R0</accession>
<evidence type="ECO:0000256" key="1">
    <source>
        <dbReference type="SAM" id="MobiDB-lite"/>
    </source>
</evidence>
<evidence type="ECO:0000313" key="3">
    <source>
        <dbReference type="Proteomes" id="UP000005226"/>
    </source>
</evidence>
<protein>
    <submittedName>
        <fullName evidence="2">Uncharacterized protein</fullName>
    </submittedName>
</protein>
<sequence length="132" mass="14434">MAAAGLTGYHLPKIESSQGPSLFQWSRREEGGQRPPLPVASCLAGHRSSMLGSFGHSREGFRDPASLFQVFHDLEEIHPSHIPQRLSHLPRNRPPPPPPLPSQTHILLEPGGGVELQVQSDSAHVGHFYTIS</sequence>
<feature type="compositionally biased region" description="Pro residues" evidence="1">
    <location>
        <begin position="92"/>
        <end position="101"/>
    </location>
</feature>
<dbReference type="Proteomes" id="UP000005226">
    <property type="component" value="Chromosome 8"/>
</dbReference>